<sequence length="83" mass="9097">MANLTNTHKAIDFVLKNIFENQAAGATADATKVLVIITDGNPSDTDKRFNSIKRSDKKNIIRFVIGVSPIISIIPPTQHHTIV</sequence>
<organism evidence="2 3">
    <name type="scientific">Oncorhynchus mykiss</name>
    <name type="common">Rainbow trout</name>
    <name type="synonym">Salmo gairdneri</name>
    <dbReference type="NCBI Taxonomy" id="8022"/>
    <lineage>
        <taxon>Eukaryota</taxon>
        <taxon>Metazoa</taxon>
        <taxon>Chordata</taxon>
        <taxon>Craniata</taxon>
        <taxon>Vertebrata</taxon>
        <taxon>Euteleostomi</taxon>
        <taxon>Actinopterygii</taxon>
        <taxon>Neopterygii</taxon>
        <taxon>Teleostei</taxon>
        <taxon>Protacanthopterygii</taxon>
        <taxon>Salmoniformes</taxon>
        <taxon>Salmonidae</taxon>
        <taxon>Salmoninae</taxon>
        <taxon>Oncorhynchus</taxon>
    </lineage>
</organism>
<dbReference type="Pfam" id="PF00092">
    <property type="entry name" value="VWA"/>
    <property type="match status" value="1"/>
</dbReference>
<evidence type="ECO:0000313" key="2">
    <source>
        <dbReference type="EMBL" id="CDQ68902.1"/>
    </source>
</evidence>
<evidence type="ECO:0000313" key="3">
    <source>
        <dbReference type="Proteomes" id="UP000193380"/>
    </source>
</evidence>
<gene>
    <name evidence="2" type="ORF">GSONMT00038757001</name>
</gene>
<dbReference type="InterPro" id="IPR036465">
    <property type="entry name" value="vWFA_dom_sf"/>
</dbReference>
<proteinExistence type="predicted"/>
<feature type="domain" description="VWFA" evidence="1">
    <location>
        <begin position="1"/>
        <end position="83"/>
    </location>
</feature>
<reference evidence="2" key="1">
    <citation type="journal article" date="2014" name="Nat. Commun.">
        <title>The rainbow trout genome provides novel insights into evolution after whole-genome duplication in vertebrates.</title>
        <authorList>
            <person name="Berthelot C."/>
            <person name="Brunet F."/>
            <person name="Chalopin D."/>
            <person name="Juanchich A."/>
            <person name="Bernard M."/>
            <person name="Noel B."/>
            <person name="Bento P."/>
            <person name="Da Silva C."/>
            <person name="Labadie K."/>
            <person name="Alberti A."/>
            <person name="Aury J.M."/>
            <person name="Louis A."/>
            <person name="Dehais P."/>
            <person name="Bardou P."/>
            <person name="Montfort J."/>
            <person name="Klopp C."/>
            <person name="Cabau C."/>
            <person name="Gaspin C."/>
            <person name="Thorgaard G.H."/>
            <person name="Boussaha M."/>
            <person name="Quillet E."/>
            <person name="Guyomard R."/>
            <person name="Galiana D."/>
            <person name="Bobe J."/>
            <person name="Volff J.N."/>
            <person name="Genet C."/>
            <person name="Wincker P."/>
            <person name="Jaillon O."/>
            <person name="Roest Crollius H."/>
            <person name="Guiguen Y."/>
        </authorList>
    </citation>
    <scope>NUCLEOTIDE SEQUENCE [LARGE SCALE GENOMIC DNA]</scope>
</reference>
<dbReference type="Gene3D" id="3.40.50.410">
    <property type="entry name" value="von Willebrand factor, type A domain"/>
    <property type="match status" value="1"/>
</dbReference>
<dbReference type="STRING" id="8022.A0A060WPD8"/>
<dbReference type="Proteomes" id="UP000193380">
    <property type="component" value="Unassembled WGS sequence"/>
</dbReference>
<dbReference type="InterPro" id="IPR002035">
    <property type="entry name" value="VWF_A"/>
</dbReference>
<dbReference type="PaxDb" id="8022-A0A060WPD8"/>
<protein>
    <recommendedName>
        <fullName evidence="1">VWFA domain-containing protein</fullName>
    </recommendedName>
</protein>
<dbReference type="AlphaFoldDB" id="A0A060WPD8"/>
<dbReference type="SUPFAM" id="SSF53300">
    <property type="entry name" value="vWA-like"/>
    <property type="match status" value="1"/>
</dbReference>
<dbReference type="EMBL" id="FR904646">
    <property type="protein sequence ID" value="CDQ68902.1"/>
    <property type="molecule type" value="Genomic_DNA"/>
</dbReference>
<accession>A0A060WPD8</accession>
<name>A0A060WPD8_ONCMY</name>
<evidence type="ECO:0000259" key="1">
    <source>
        <dbReference type="PROSITE" id="PS50234"/>
    </source>
</evidence>
<dbReference type="PROSITE" id="PS50234">
    <property type="entry name" value="VWFA"/>
    <property type="match status" value="1"/>
</dbReference>
<reference evidence="2" key="2">
    <citation type="submission" date="2014-03" db="EMBL/GenBank/DDBJ databases">
        <authorList>
            <person name="Genoscope - CEA"/>
        </authorList>
    </citation>
    <scope>NUCLEOTIDE SEQUENCE</scope>
</reference>